<organism evidence="1 2">
    <name type="scientific">Hydrogenispora ethanolica</name>
    <dbReference type="NCBI Taxonomy" id="1082276"/>
    <lineage>
        <taxon>Bacteria</taxon>
        <taxon>Bacillati</taxon>
        <taxon>Bacillota</taxon>
        <taxon>Hydrogenispora</taxon>
    </lineage>
</organism>
<dbReference type="InterPro" id="IPR016905">
    <property type="entry name" value="Glycyl_radical_YjjI-like"/>
</dbReference>
<comment type="caution">
    <text evidence="1">The sequence shown here is derived from an EMBL/GenBank/DDBJ whole genome shotgun (WGS) entry which is preliminary data.</text>
</comment>
<dbReference type="SUPFAM" id="SSF51998">
    <property type="entry name" value="PFL-like glycyl radical enzymes"/>
    <property type="match status" value="1"/>
</dbReference>
<dbReference type="NCBIfam" id="TIGR04040">
    <property type="entry name" value="glycyl_YjjI"/>
    <property type="match status" value="1"/>
</dbReference>
<name>A0A4R1S8I0_HYDET</name>
<dbReference type="RefSeq" id="WP_165907770.1">
    <property type="nucleotide sequence ID" value="NZ_SLUN01000003.1"/>
</dbReference>
<keyword evidence="2" id="KW-1185">Reference proteome</keyword>
<dbReference type="AlphaFoldDB" id="A0A4R1S8I0"/>
<reference evidence="1 2" key="1">
    <citation type="submission" date="2019-03" db="EMBL/GenBank/DDBJ databases">
        <title>Genomic Encyclopedia of Type Strains, Phase IV (KMG-IV): sequencing the most valuable type-strain genomes for metagenomic binning, comparative biology and taxonomic classification.</title>
        <authorList>
            <person name="Goeker M."/>
        </authorList>
    </citation>
    <scope>NUCLEOTIDE SEQUENCE [LARGE SCALE GENOMIC DNA]</scope>
    <source>
        <strain evidence="1 2">LX-B</strain>
    </source>
</reference>
<evidence type="ECO:0000313" key="1">
    <source>
        <dbReference type="EMBL" id="TCL75210.1"/>
    </source>
</evidence>
<accession>A0A4R1S8I0</accession>
<evidence type="ECO:0000313" key="2">
    <source>
        <dbReference type="Proteomes" id="UP000295008"/>
    </source>
</evidence>
<dbReference type="EMBL" id="SLUN01000003">
    <property type="protein sequence ID" value="TCL75210.1"/>
    <property type="molecule type" value="Genomic_DNA"/>
</dbReference>
<dbReference type="Pfam" id="PF11230">
    <property type="entry name" value="YjjI-like"/>
    <property type="match status" value="1"/>
</dbReference>
<dbReference type="Gene3D" id="3.20.70.20">
    <property type="match status" value="1"/>
</dbReference>
<sequence>MDAIRNIIGDTTQDYHQKRSSLAAAAENALPYPELSEAAREYLAAKVICDINEGHAPYRPRYILPDYQKFIAHGSAYLNLEAPRDLWEAVNGLLILYRYVPSITGYPVYLGQIDELLEPFAAEAGERELEKLLRLYLVQVDRTLPDAFVHLNIGPADTRTGRMLLKLERELRQAVPNLSLKYLPGTTGPEFTRLAVETAVAIGKPYFVNHAELVSVWGERYGIASCYNTLKIGGGSYTLVRLNLKEVAGRSAGYRDFLERQLPEAVRLQCEIINRRNRFIVEEAKFFESSFLAREGLIERSSFTAMAGVFGMYEAVESLSGGGRMGFDRAADEMAVAIAGRLRELVRSHPGAYCEGTGGRIGFHAQSGIDSDIDVTAGVRIKIGAEPPLFDQLRLAGRLHPFFDTGISDITLFDRTAEGNPAGVQKIIDGAMASGVRIMAVNRADSELVRITGYLVKRADIERYFRGEPLREGTVRLGAESVRNNRVLERAVRGF</sequence>
<gene>
    <name evidence="1" type="ORF">EDC14_1003142</name>
</gene>
<proteinExistence type="predicted"/>
<dbReference type="Proteomes" id="UP000295008">
    <property type="component" value="Unassembled WGS sequence"/>
</dbReference>
<protein>
    <submittedName>
        <fullName evidence="1">YjjI family glycine radical enzyme</fullName>
    </submittedName>
</protein>